<reference evidence="4" key="1">
    <citation type="journal article" date="2021" name="PeerJ">
        <title>Extensive microbial diversity within the chicken gut microbiome revealed by metagenomics and culture.</title>
        <authorList>
            <person name="Gilroy R."/>
            <person name="Ravi A."/>
            <person name="Getino M."/>
            <person name="Pursley I."/>
            <person name="Horton D.L."/>
            <person name="Alikhan N.F."/>
            <person name="Baker D."/>
            <person name="Gharbi K."/>
            <person name="Hall N."/>
            <person name="Watson M."/>
            <person name="Adriaenssens E.M."/>
            <person name="Foster-Nyarko E."/>
            <person name="Jarju S."/>
            <person name="Secka A."/>
            <person name="Antonio M."/>
            <person name="Oren A."/>
            <person name="Chaudhuri R.R."/>
            <person name="La Ragione R."/>
            <person name="Hildebrand F."/>
            <person name="Pallen M.J."/>
        </authorList>
    </citation>
    <scope>NUCLEOTIDE SEQUENCE</scope>
    <source>
        <strain evidence="4">ChiGjej4B4-12881</strain>
    </source>
</reference>
<comment type="caution">
    <text evidence="4">The sequence shown here is derived from an EMBL/GenBank/DDBJ whole genome shotgun (WGS) entry which is preliminary data.</text>
</comment>
<proteinExistence type="predicted"/>
<evidence type="ECO:0000256" key="2">
    <source>
        <dbReference type="SAM" id="SignalP"/>
    </source>
</evidence>
<dbReference type="Gene3D" id="3.40.190.10">
    <property type="entry name" value="Periplasmic binding protein-like II"/>
    <property type="match status" value="2"/>
</dbReference>
<dbReference type="GO" id="GO:0009228">
    <property type="term" value="P:thiamine biosynthetic process"/>
    <property type="evidence" value="ECO:0007669"/>
    <property type="project" value="InterPro"/>
</dbReference>
<evidence type="ECO:0000256" key="1">
    <source>
        <dbReference type="SAM" id="MobiDB-lite"/>
    </source>
</evidence>
<reference evidence="4" key="2">
    <citation type="submission" date="2021-04" db="EMBL/GenBank/DDBJ databases">
        <authorList>
            <person name="Gilroy R."/>
        </authorList>
    </citation>
    <scope>NUCLEOTIDE SEQUENCE</scope>
    <source>
        <strain evidence="4">ChiGjej4B4-12881</strain>
    </source>
</reference>
<dbReference type="PANTHER" id="PTHR31528">
    <property type="entry name" value="4-AMINO-5-HYDROXYMETHYL-2-METHYLPYRIMIDINE PHOSPHATE SYNTHASE THI11-RELATED"/>
    <property type="match status" value="1"/>
</dbReference>
<accession>A0A9D1W673</accession>
<feature type="compositionally biased region" description="Acidic residues" evidence="1">
    <location>
        <begin position="45"/>
        <end position="71"/>
    </location>
</feature>
<organism evidence="4 5">
    <name type="scientific">Candidatus Lachnoclostridium stercoripullorum</name>
    <dbReference type="NCBI Taxonomy" id="2838635"/>
    <lineage>
        <taxon>Bacteria</taxon>
        <taxon>Bacillati</taxon>
        <taxon>Bacillota</taxon>
        <taxon>Clostridia</taxon>
        <taxon>Lachnospirales</taxon>
        <taxon>Lachnospiraceae</taxon>
    </lineage>
</organism>
<feature type="domain" description="SsuA/THI5-like" evidence="3">
    <location>
        <begin position="86"/>
        <end position="299"/>
    </location>
</feature>
<protein>
    <submittedName>
        <fullName evidence="4">ABC transporter substrate-binding protein</fullName>
    </submittedName>
</protein>
<keyword evidence="2" id="KW-0732">Signal</keyword>
<dbReference type="PANTHER" id="PTHR31528:SF3">
    <property type="entry name" value="THIAMINE BIOSYNTHESIS PROTEIN HI_0357-RELATED"/>
    <property type="match status" value="1"/>
</dbReference>
<dbReference type="AlphaFoldDB" id="A0A9D1W673"/>
<evidence type="ECO:0000313" key="5">
    <source>
        <dbReference type="Proteomes" id="UP000886780"/>
    </source>
</evidence>
<dbReference type="Pfam" id="PF09084">
    <property type="entry name" value="NMT1"/>
    <property type="match status" value="1"/>
</dbReference>
<feature type="compositionally biased region" description="Low complexity" evidence="1">
    <location>
        <begin position="35"/>
        <end position="44"/>
    </location>
</feature>
<evidence type="ECO:0000313" key="4">
    <source>
        <dbReference type="EMBL" id="HIX53130.1"/>
    </source>
</evidence>
<feature type="signal peptide" evidence="2">
    <location>
        <begin position="1"/>
        <end position="20"/>
    </location>
</feature>
<name>A0A9D1W673_9FIRM</name>
<evidence type="ECO:0000259" key="3">
    <source>
        <dbReference type="Pfam" id="PF09084"/>
    </source>
</evidence>
<dbReference type="EMBL" id="DXEU01000183">
    <property type="protein sequence ID" value="HIX53130.1"/>
    <property type="molecule type" value="Genomic_DNA"/>
</dbReference>
<feature type="region of interest" description="Disordered" evidence="1">
    <location>
        <begin position="35"/>
        <end position="71"/>
    </location>
</feature>
<sequence>MRKYGRIWGTVLCAAMLAAASGCGSQSGETAAAGSAAGAETAAEAGEETADGAGEAEESAGAEAAADGEETDSLEDVTVILDYVANTNHTGMYVALDQGYYEEQGLNVNIVEPTEGATATLVAVGKGDFGISYQEDVTIALASEDPLPIRAIAALIQHNTSGFATYADKNITSVKDFEGKTYAGWGGPGESAVLNAVMTQAGADFSKLNIVTSDGAGFAALKDQVDIMWFFEAWDNVKCELADFPINYTPVRDLDERLDYYTPVIIASEETLEQKPEMVRRFLAATEKGYLYAIENPEESAEILHKYTPDYDMELLSRSQAYLTDKYMEDSETWGTMKDSVWDNYTDFMVEYGVIDKDIPAADCYTNEFLPSAQ</sequence>
<dbReference type="InterPro" id="IPR015168">
    <property type="entry name" value="SsuA/THI5"/>
</dbReference>
<dbReference type="PROSITE" id="PS51257">
    <property type="entry name" value="PROKAR_LIPOPROTEIN"/>
    <property type="match status" value="1"/>
</dbReference>
<gene>
    <name evidence="4" type="ORF">IAA28_10050</name>
</gene>
<dbReference type="SUPFAM" id="SSF53850">
    <property type="entry name" value="Periplasmic binding protein-like II"/>
    <property type="match status" value="1"/>
</dbReference>
<dbReference type="Proteomes" id="UP000886780">
    <property type="component" value="Unassembled WGS sequence"/>
</dbReference>
<dbReference type="InterPro" id="IPR027939">
    <property type="entry name" value="NMT1/THI5"/>
</dbReference>
<feature type="chain" id="PRO_5039455071" evidence="2">
    <location>
        <begin position="21"/>
        <end position="374"/>
    </location>
</feature>